<proteinExistence type="predicted"/>
<protein>
    <submittedName>
        <fullName evidence="2">Uncharacterized protein</fullName>
    </submittedName>
</protein>
<name>A0A4C1XPX3_EUMVA</name>
<sequence>MPKCVSGQRGGAAERYRPLSLGPNSTLASLPAIRSSEKAGQAGEGKTGHDTSKCSCDVRECFKPRKLYHTKYLFMGVRRGRWEGGWAAAPLEIWSLNSKPGTRHDDRAAVALVRHSLTGLWEARAPVIGAHAYRACMPTSFTR</sequence>
<dbReference type="EMBL" id="BGZK01000923">
    <property type="protein sequence ID" value="GBP65210.1"/>
    <property type="molecule type" value="Genomic_DNA"/>
</dbReference>
<evidence type="ECO:0000256" key="1">
    <source>
        <dbReference type="SAM" id="MobiDB-lite"/>
    </source>
</evidence>
<evidence type="ECO:0000313" key="3">
    <source>
        <dbReference type="Proteomes" id="UP000299102"/>
    </source>
</evidence>
<dbReference type="AlphaFoldDB" id="A0A4C1XPX3"/>
<keyword evidence="3" id="KW-1185">Reference proteome</keyword>
<dbReference type="Proteomes" id="UP000299102">
    <property type="component" value="Unassembled WGS sequence"/>
</dbReference>
<accession>A0A4C1XPX3</accession>
<gene>
    <name evidence="2" type="ORF">EVAR_49010_1</name>
</gene>
<feature type="region of interest" description="Disordered" evidence="1">
    <location>
        <begin position="1"/>
        <end position="23"/>
    </location>
</feature>
<organism evidence="2 3">
    <name type="scientific">Eumeta variegata</name>
    <name type="common">Bagworm moth</name>
    <name type="synonym">Eumeta japonica</name>
    <dbReference type="NCBI Taxonomy" id="151549"/>
    <lineage>
        <taxon>Eukaryota</taxon>
        <taxon>Metazoa</taxon>
        <taxon>Ecdysozoa</taxon>
        <taxon>Arthropoda</taxon>
        <taxon>Hexapoda</taxon>
        <taxon>Insecta</taxon>
        <taxon>Pterygota</taxon>
        <taxon>Neoptera</taxon>
        <taxon>Endopterygota</taxon>
        <taxon>Lepidoptera</taxon>
        <taxon>Glossata</taxon>
        <taxon>Ditrysia</taxon>
        <taxon>Tineoidea</taxon>
        <taxon>Psychidae</taxon>
        <taxon>Oiketicinae</taxon>
        <taxon>Eumeta</taxon>
    </lineage>
</organism>
<evidence type="ECO:0000313" key="2">
    <source>
        <dbReference type="EMBL" id="GBP65210.1"/>
    </source>
</evidence>
<comment type="caution">
    <text evidence="2">The sequence shown here is derived from an EMBL/GenBank/DDBJ whole genome shotgun (WGS) entry which is preliminary data.</text>
</comment>
<reference evidence="2 3" key="1">
    <citation type="journal article" date="2019" name="Commun. Biol.">
        <title>The bagworm genome reveals a unique fibroin gene that provides high tensile strength.</title>
        <authorList>
            <person name="Kono N."/>
            <person name="Nakamura H."/>
            <person name="Ohtoshi R."/>
            <person name="Tomita M."/>
            <person name="Numata K."/>
            <person name="Arakawa K."/>
        </authorList>
    </citation>
    <scope>NUCLEOTIDE SEQUENCE [LARGE SCALE GENOMIC DNA]</scope>
</reference>